<evidence type="ECO:0000256" key="6">
    <source>
        <dbReference type="ARBA" id="ARBA00022490"/>
    </source>
</evidence>
<comment type="similarity">
    <text evidence="4">Belongs to the HARBI1 family.</text>
</comment>
<evidence type="ECO:0000256" key="5">
    <source>
        <dbReference type="ARBA" id="ARBA00015519"/>
    </source>
</evidence>
<name>A0A8C1LVD2_CYPCA</name>
<dbReference type="GO" id="GO:0004518">
    <property type="term" value="F:nuclease activity"/>
    <property type="evidence" value="ECO:0007669"/>
    <property type="project" value="UniProtKB-KW"/>
</dbReference>
<dbReference type="GO" id="GO:0046872">
    <property type="term" value="F:metal ion binding"/>
    <property type="evidence" value="ECO:0007669"/>
    <property type="project" value="UniProtKB-KW"/>
</dbReference>
<reference evidence="14" key="1">
    <citation type="submission" date="2025-08" db="UniProtKB">
        <authorList>
            <consortium name="Ensembl"/>
        </authorList>
    </citation>
    <scope>IDENTIFICATION</scope>
</reference>
<dbReference type="Pfam" id="PF13359">
    <property type="entry name" value="DDE_Tnp_4"/>
    <property type="match status" value="1"/>
</dbReference>
<keyword evidence="6" id="KW-0963">Cytoplasm</keyword>
<comment type="cofactor">
    <cofactor evidence="1">
        <name>a divalent metal cation</name>
        <dbReference type="ChEBI" id="CHEBI:60240"/>
    </cofactor>
</comment>
<proteinExistence type="inferred from homology"/>
<feature type="domain" description="DDE Tnp4" evidence="13">
    <location>
        <begin position="173"/>
        <end position="255"/>
    </location>
</feature>
<keyword evidence="9" id="KW-0378">Hydrolase</keyword>
<evidence type="ECO:0000256" key="2">
    <source>
        <dbReference type="ARBA" id="ARBA00004123"/>
    </source>
</evidence>
<evidence type="ECO:0000256" key="4">
    <source>
        <dbReference type="ARBA" id="ARBA00006958"/>
    </source>
</evidence>
<dbReference type="PRINTS" id="PR02086">
    <property type="entry name" value="PUTNUCHARBI1"/>
</dbReference>
<sequence>MAHLVLLEDIAARAPRRERVFGERTDMFSESDEWLFSRFRLPREVLIDLCNLLEPHLSHITNRSHPIPPNLQVLCLQEILATGTFQREIGDRAGISQPSISCAIHKVVKAIVGLMPIYVKFPYDVAHQMVVKRGFYEISGIPNTIGAIDCTHVRIKAPSANAINYRLRTGGGEEGWLLCDRGYGLKIWLMTPLANPTTPQEVRYNLKHASACSVIERTIGLLKSRWMCLDAAGGMLSYRPEKICQIVLARCVLHNIAMARGVPAPYGPHKQPEPVGDEMHTPAQATLQARLQLIQGL</sequence>
<protein>
    <recommendedName>
        <fullName evidence="5">Putative nuclease HARBI1</fullName>
    </recommendedName>
    <alternativeName>
        <fullName evidence="11">Harbinger transposase-derived nuclease</fullName>
    </alternativeName>
</protein>
<keyword evidence="7" id="KW-0540">Nuclease</keyword>
<dbReference type="AlphaFoldDB" id="A0A8C1LVD2"/>
<reference evidence="14" key="2">
    <citation type="submission" date="2025-09" db="UniProtKB">
        <authorList>
            <consortium name="Ensembl"/>
        </authorList>
    </citation>
    <scope>IDENTIFICATION</scope>
</reference>
<dbReference type="GO" id="GO:0016787">
    <property type="term" value="F:hydrolase activity"/>
    <property type="evidence" value="ECO:0007669"/>
    <property type="project" value="UniProtKB-KW"/>
</dbReference>
<dbReference type="Ensembl" id="ENSCCRT00010074300.1">
    <property type="protein sequence ID" value="ENSCCRP00010067297.1"/>
    <property type="gene ID" value="ENSCCRG00010029133.1"/>
</dbReference>
<dbReference type="PANTHER" id="PTHR22930:SF250">
    <property type="entry name" value="NUCLEASE HARBI1-LIKE PROTEIN"/>
    <property type="match status" value="1"/>
</dbReference>
<organism evidence="14 15">
    <name type="scientific">Cyprinus carpio</name>
    <name type="common">Common carp</name>
    <dbReference type="NCBI Taxonomy" id="7962"/>
    <lineage>
        <taxon>Eukaryota</taxon>
        <taxon>Metazoa</taxon>
        <taxon>Chordata</taxon>
        <taxon>Craniata</taxon>
        <taxon>Vertebrata</taxon>
        <taxon>Euteleostomi</taxon>
        <taxon>Actinopterygii</taxon>
        <taxon>Neopterygii</taxon>
        <taxon>Teleostei</taxon>
        <taxon>Ostariophysi</taxon>
        <taxon>Cypriniformes</taxon>
        <taxon>Cyprinidae</taxon>
        <taxon>Cyprininae</taxon>
        <taxon>Cyprinus</taxon>
    </lineage>
</organism>
<evidence type="ECO:0000313" key="15">
    <source>
        <dbReference type="Proteomes" id="UP000694427"/>
    </source>
</evidence>
<dbReference type="InterPro" id="IPR045249">
    <property type="entry name" value="HARBI1-like"/>
</dbReference>
<evidence type="ECO:0000313" key="14">
    <source>
        <dbReference type="Ensembl" id="ENSCCRP00010067297.1"/>
    </source>
</evidence>
<dbReference type="InterPro" id="IPR026103">
    <property type="entry name" value="HARBI1_animal"/>
</dbReference>
<evidence type="ECO:0000256" key="1">
    <source>
        <dbReference type="ARBA" id="ARBA00001968"/>
    </source>
</evidence>
<evidence type="ECO:0000256" key="12">
    <source>
        <dbReference type="ARBA" id="ARBA00045850"/>
    </source>
</evidence>
<evidence type="ECO:0000259" key="13">
    <source>
        <dbReference type="Pfam" id="PF13359"/>
    </source>
</evidence>
<evidence type="ECO:0000256" key="7">
    <source>
        <dbReference type="ARBA" id="ARBA00022722"/>
    </source>
</evidence>
<evidence type="ECO:0000256" key="3">
    <source>
        <dbReference type="ARBA" id="ARBA00004496"/>
    </source>
</evidence>
<evidence type="ECO:0000256" key="11">
    <source>
        <dbReference type="ARBA" id="ARBA00030126"/>
    </source>
</evidence>
<dbReference type="GO" id="GO:0005634">
    <property type="term" value="C:nucleus"/>
    <property type="evidence" value="ECO:0007669"/>
    <property type="project" value="UniProtKB-SubCell"/>
</dbReference>
<dbReference type="GO" id="GO:0005737">
    <property type="term" value="C:cytoplasm"/>
    <property type="evidence" value="ECO:0007669"/>
    <property type="project" value="UniProtKB-SubCell"/>
</dbReference>
<dbReference type="InterPro" id="IPR027806">
    <property type="entry name" value="HARBI1_dom"/>
</dbReference>
<keyword evidence="15" id="KW-1185">Reference proteome</keyword>
<dbReference type="PANTHER" id="PTHR22930">
    <property type="match status" value="1"/>
</dbReference>
<keyword evidence="8" id="KW-0479">Metal-binding</keyword>
<dbReference type="Proteomes" id="UP000694427">
    <property type="component" value="Unplaced"/>
</dbReference>
<comment type="subcellular location">
    <subcellularLocation>
        <location evidence="3">Cytoplasm</location>
    </subcellularLocation>
    <subcellularLocation>
        <location evidence="2">Nucleus</location>
    </subcellularLocation>
</comment>
<comment type="function">
    <text evidence="12">Transposase-derived protein that may have nuclease activity. Does not have transposase activity.</text>
</comment>
<evidence type="ECO:0000256" key="9">
    <source>
        <dbReference type="ARBA" id="ARBA00022801"/>
    </source>
</evidence>
<evidence type="ECO:0000256" key="8">
    <source>
        <dbReference type="ARBA" id="ARBA00022723"/>
    </source>
</evidence>
<evidence type="ECO:0000256" key="10">
    <source>
        <dbReference type="ARBA" id="ARBA00023242"/>
    </source>
</evidence>
<keyword evidence="10" id="KW-0539">Nucleus</keyword>
<accession>A0A8C1LVD2</accession>